<dbReference type="EMBL" id="JARKIB010000137">
    <property type="protein sequence ID" value="KAJ7733668.1"/>
    <property type="molecule type" value="Genomic_DNA"/>
</dbReference>
<evidence type="ECO:0000313" key="4">
    <source>
        <dbReference type="Proteomes" id="UP001215598"/>
    </source>
</evidence>
<feature type="region of interest" description="Disordered" evidence="2">
    <location>
        <begin position="723"/>
        <end position="768"/>
    </location>
</feature>
<feature type="region of interest" description="Disordered" evidence="2">
    <location>
        <begin position="1369"/>
        <end position="1391"/>
    </location>
</feature>
<feature type="compositionally biased region" description="Basic and acidic residues" evidence="2">
    <location>
        <begin position="742"/>
        <end position="753"/>
    </location>
</feature>
<dbReference type="PANTHER" id="PTHR13037:SF24">
    <property type="entry name" value="POLYCOMB PROTEIN PCL-RELATED"/>
    <property type="match status" value="1"/>
</dbReference>
<feature type="region of interest" description="Disordered" evidence="2">
    <location>
        <begin position="240"/>
        <end position="296"/>
    </location>
</feature>
<accession>A0AAD7I2J6</accession>
<keyword evidence="4" id="KW-1185">Reference proteome</keyword>
<keyword evidence="1" id="KW-0945">Host-virus interaction</keyword>
<proteinExistence type="predicted"/>
<dbReference type="Proteomes" id="UP001215598">
    <property type="component" value="Unassembled WGS sequence"/>
</dbReference>
<comment type="caution">
    <text evidence="3">The sequence shown here is derived from an EMBL/GenBank/DDBJ whole genome shotgun (WGS) entry which is preliminary data.</text>
</comment>
<name>A0AAD7I2J6_9AGAR</name>
<evidence type="ECO:0000256" key="1">
    <source>
        <dbReference type="ARBA" id="ARBA00022581"/>
    </source>
</evidence>
<feature type="region of interest" description="Disordered" evidence="2">
    <location>
        <begin position="981"/>
        <end position="1015"/>
    </location>
</feature>
<sequence length="1429" mass="155897">MSHGWPGFILLYFWRRKPSEPEARAYQWRGRKSELPEYLIPEEFELFTYLCQRLSVGWAWAGRKVLDFVLGSPFDGGNRDGDGDGIEGIRVLVGVIPRVVVSMSLRVEGWSIHPRTEVMPHYDTEFAGRERGLESAGELARRDGVESLFCHGIWEENEGTTIYSQSTSVSAVRSIESEGFAGGHTGRGYAGEVGNLKEGASKKSKKGPSSALHQLEYIAGQPTTCKWAKAHSTEGLRITNLTCDDGPPSTHESSRRARTKHTKRPIYPSPYPRAPAPASLRRTPSIHPTEPSSPRLPADAYLPASVNPPAYPFLSIRHESKNKSAGVDVPVGDEELRAFFSSGASLCGRRRVSVSGRTVTLLAPPAVDHSLPTPTYAYLRQHRRRASIRTHGDEGARVRRDDADEGLLVWVAAARWRSGCVRDAGGCRRWIVIPTPESGTLRRRRGAPAFPGPGSRCRSRPPRNRALAVSGCTTRVFGTATRCGSCVDADEGEGVLVLVSACVRISVDRGGSHDGDAVGDMDGQENLCAKWQSGTTARREMVHPRATSLALADTGNWVQERERETVVSVSACGVWEPRREYGRRSQALVGAPARKVAAHDRAVRLVYGGGDLASALTEDDASLHPRPTKLHHHRRYYYYHRRPTTLPAHNEKQGKEARAFDFRLLVPPPPPPLPLTLPALAPPSTARPSPRPTLHPHRENLFLRGARSPLPWIRLAPPPLPPTTAAAADVTHPHPPVSAPHPARDSFKRKGTENLKLGDPSSGGDGDAEVGTVEAGVDGLRATAGEREGGAPRRGVCGLRGAVRCGVCDVARCDCFGSLGLRENGHRATLLLYPSSSTRRKTRSSALACQILEGWSIVAPVPAGSRWWRACRWACGGYERRGRCVASRRWRWRSGLAVVRGGCRGHRHLDSLGRTGDVRARVMGRREGSAKWVCLRTGWDVDADAWTREAGRLFFNNNANTTTMPALSFLEMAGWDGPLPTASRQPSQHRTNVDHLARRSRWSGAKGRAGGTNCSVGGEMSSGRRGCREMQAGSMCGAVVVADGELYRAATETVGMRLGGEKASPSFVLVLFSRARVKGLGHLRSGCGRGPASDLIVLLVALLCSYSSFFLPLTHFRPINPKAEARSWRPLGVFVPRRLLAGMWGVELSTGSLRFEGLDGSRCAWDTRAFGRHARGAESVSVHNFCVVQSSRRRSLRAGDPVWNTTRAFDDTNLQQCHGVAWGSLFLQRFLGLGINVVIRVCLYQQIRRSPNNGAITTTLYKASCIPESILVVSKLIAPSQRLQKIPCSADTSGHNNVIVATIDKVFPNPSTSLPPDSSWRVPQWVTPTKQPSEPWTLRLPFASVLRACSRGNDKFLADTIDYNKSEASIRSTNTAPPHTHTHTRPSSPVDEIEISSFPSDYAANESDFGPAAPRPAAAVLPPDAAHIV</sequence>
<feature type="region of interest" description="Disordered" evidence="2">
    <location>
        <begin position="441"/>
        <end position="463"/>
    </location>
</feature>
<dbReference type="PANTHER" id="PTHR13037">
    <property type="entry name" value="FORMIN"/>
    <property type="match status" value="1"/>
</dbReference>
<feature type="compositionally biased region" description="Low complexity" evidence="2">
    <location>
        <begin position="1372"/>
        <end position="1389"/>
    </location>
</feature>
<feature type="compositionally biased region" description="Low complexity" evidence="2">
    <location>
        <begin position="447"/>
        <end position="456"/>
    </location>
</feature>
<evidence type="ECO:0000313" key="3">
    <source>
        <dbReference type="EMBL" id="KAJ7733668.1"/>
    </source>
</evidence>
<evidence type="ECO:0000256" key="2">
    <source>
        <dbReference type="SAM" id="MobiDB-lite"/>
    </source>
</evidence>
<gene>
    <name evidence="3" type="ORF">B0H16DRAFT_1468010</name>
</gene>
<organism evidence="3 4">
    <name type="scientific">Mycena metata</name>
    <dbReference type="NCBI Taxonomy" id="1033252"/>
    <lineage>
        <taxon>Eukaryota</taxon>
        <taxon>Fungi</taxon>
        <taxon>Dikarya</taxon>
        <taxon>Basidiomycota</taxon>
        <taxon>Agaricomycotina</taxon>
        <taxon>Agaricomycetes</taxon>
        <taxon>Agaricomycetidae</taxon>
        <taxon>Agaricales</taxon>
        <taxon>Marasmiineae</taxon>
        <taxon>Mycenaceae</taxon>
        <taxon>Mycena</taxon>
    </lineage>
</organism>
<feature type="compositionally biased region" description="Low complexity" evidence="2">
    <location>
        <begin position="276"/>
        <end position="285"/>
    </location>
</feature>
<reference evidence="3" key="1">
    <citation type="submission" date="2023-03" db="EMBL/GenBank/DDBJ databases">
        <title>Massive genome expansion in bonnet fungi (Mycena s.s.) driven by repeated elements and novel gene families across ecological guilds.</title>
        <authorList>
            <consortium name="Lawrence Berkeley National Laboratory"/>
            <person name="Harder C.B."/>
            <person name="Miyauchi S."/>
            <person name="Viragh M."/>
            <person name="Kuo A."/>
            <person name="Thoen E."/>
            <person name="Andreopoulos B."/>
            <person name="Lu D."/>
            <person name="Skrede I."/>
            <person name="Drula E."/>
            <person name="Henrissat B."/>
            <person name="Morin E."/>
            <person name="Kohler A."/>
            <person name="Barry K."/>
            <person name="LaButti K."/>
            <person name="Morin E."/>
            <person name="Salamov A."/>
            <person name="Lipzen A."/>
            <person name="Mereny Z."/>
            <person name="Hegedus B."/>
            <person name="Baldrian P."/>
            <person name="Stursova M."/>
            <person name="Weitz H."/>
            <person name="Taylor A."/>
            <person name="Grigoriev I.V."/>
            <person name="Nagy L.G."/>
            <person name="Martin F."/>
            <person name="Kauserud H."/>
        </authorList>
    </citation>
    <scope>NUCLEOTIDE SEQUENCE</scope>
    <source>
        <strain evidence="3">CBHHK182m</strain>
    </source>
</reference>
<protein>
    <submittedName>
        <fullName evidence="3">Uncharacterized protein</fullName>
    </submittedName>
</protein>